<organism evidence="1 2">
    <name type="scientific">Uliginosibacterium silvisoli</name>
    <dbReference type="NCBI Taxonomy" id="3114758"/>
    <lineage>
        <taxon>Bacteria</taxon>
        <taxon>Pseudomonadati</taxon>
        <taxon>Pseudomonadota</taxon>
        <taxon>Betaproteobacteria</taxon>
        <taxon>Rhodocyclales</taxon>
        <taxon>Zoogloeaceae</taxon>
        <taxon>Uliginosibacterium</taxon>
    </lineage>
</organism>
<proteinExistence type="predicted"/>
<evidence type="ECO:0008006" key="3">
    <source>
        <dbReference type="Google" id="ProtNLM"/>
    </source>
</evidence>
<evidence type="ECO:0000313" key="2">
    <source>
        <dbReference type="Proteomes" id="UP001331561"/>
    </source>
</evidence>
<keyword evidence="2" id="KW-1185">Reference proteome</keyword>
<protein>
    <recommendedName>
        <fullName evidence="3">HEAT repeat domain-containing protein</fullName>
    </recommendedName>
</protein>
<gene>
    <name evidence="1" type="ORF">VVD49_06455</name>
</gene>
<evidence type="ECO:0000313" key="1">
    <source>
        <dbReference type="EMBL" id="MEC5385357.1"/>
    </source>
</evidence>
<sequence>MDEPEELAALIAQLNTQADPAHADWTAGMHGLIAQGLAVLPGLLPLLDHEQSLIRLRAQRVLERVSHDWLATQIVEQPLRRRVARASALLWTRNGAYDWQAESQHRQAAMARWQDWLAAPAVPASSPP</sequence>
<dbReference type="Proteomes" id="UP001331561">
    <property type="component" value="Unassembled WGS sequence"/>
</dbReference>
<reference evidence="1 2" key="1">
    <citation type="submission" date="2024-01" db="EMBL/GenBank/DDBJ databases">
        <title>Uliginosibacterium soil sp. nov.</title>
        <authorList>
            <person name="Lv Y."/>
        </authorList>
    </citation>
    <scope>NUCLEOTIDE SEQUENCE [LARGE SCALE GENOMIC DNA]</scope>
    <source>
        <strain evidence="1 2">H3</strain>
    </source>
</reference>
<comment type="caution">
    <text evidence="1">The sequence shown here is derived from an EMBL/GenBank/DDBJ whole genome shotgun (WGS) entry which is preliminary data.</text>
</comment>
<dbReference type="RefSeq" id="WP_327598314.1">
    <property type="nucleotide sequence ID" value="NZ_JAYXHS010000001.1"/>
</dbReference>
<dbReference type="EMBL" id="JAYXHS010000001">
    <property type="protein sequence ID" value="MEC5385357.1"/>
    <property type="molecule type" value="Genomic_DNA"/>
</dbReference>
<accession>A0ABU6K1Q4</accession>
<name>A0ABU6K1Q4_9RHOO</name>